<reference evidence="7 8" key="1">
    <citation type="submission" date="2020-04" db="EMBL/GenBank/DDBJ databases">
        <title>MicrobeNet Type strains.</title>
        <authorList>
            <person name="Nicholson A.C."/>
        </authorList>
    </citation>
    <scope>NUCLEOTIDE SEQUENCE [LARGE SCALE GENOMIC DNA]</scope>
    <source>
        <strain evidence="7 8">DSM 44960</strain>
    </source>
</reference>
<dbReference type="SUPFAM" id="SSF52425">
    <property type="entry name" value="Cryptochrome/photolyase, N-terminal domain"/>
    <property type="match status" value="1"/>
</dbReference>
<dbReference type="Gene3D" id="1.25.40.80">
    <property type="match status" value="1"/>
</dbReference>
<dbReference type="GO" id="GO:0071949">
    <property type="term" value="F:FAD binding"/>
    <property type="evidence" value="ECO:0007669"/>
    <property type="project" value="TreeGrafter"/>
</dbReference>
<name>A0A846WC97_9NOCA</name>
<dbReference type="PROSITE" id="PS00394">
    <property type="entry name" value="DNA_PHOTOLYASES_1_1"/>
    <property type="match status" value="1"/>
</dbReference>
<dbReference type="Gene3D" id="3.40.50.620">
    <property type="entry name" value="HUPs"/>
    <property type="match status" value="1"/>
</dbReference>
<dbReference type="InterPro" id="IPR036134">
    <property type="entry name" value="Crypto/Photolyase_FAD-like_sf"/>
</dbReference>
<evidence type="ECO:0000313" key="7">
    <source>
        <dbReference type="EMBL" id="NKX90921.1"/>
    </source>
</evidence>
<evidence type="ECO:0000256" key="3">
    <source>
        <dbReference type="ARBA" id="ARBA00022991"/>
    </source>
</evidence>
<dbReference type="GO" id="GO:0009416">
    <property type="term" value="P:response to light stimulus"/>
    <property type="evidence" value="ECO:0007669"/>
    <property type="project" value="TreeGrafter"/>
</dbReference>
<dbReference type="PRINTS" id="PR00147">
    <property type="entry name" value="DNAPHOTLYASE"/>
</dbReference>
<evidence type="ECO:0000256" key="1">
    <source>
        <dbReference type="ARBA" id="ARBA00022630"/>
    </source>
</evidence>
<protein>
    <submittedName>
        <fullName evidence="7">Deoxyribodipyrimidine photo-lyase</fullName>
    </submittedName>
</protein>
<keyword evidence="1 4" id="KW-0285">Flavoprotein</keyword>
<dbReference type="GO" id="GO:0006139">
    <property type="term" value="P:nucleobase-containing compound metabolic process"/>
    <property type="evidence" value="ECO:0007669"/>
    <property type="project" value="UniProtKB-ARBA"/>
</dbReference>
<dbReference type="InterPro" id="IPR018394">
    <property type="entry name" value="DNA_photolyase_1_CS_C"/>
</dbReference>
<evidence type="ECO:0000256" key="5">
    <source>
        <dbReference type="RuleBase" id="RU004182"/>
    </source>
</evidence>
<dbReference type="Pfam" id="PF03441">
    <property type="entry name" value="FAD_binding_7"/>
    <property type="match status" value="1"/>
</dbReference>
<gene>
    <name evidence="7" type="ORF">HGA10_26920</name>
</gene>
<dbReference type="SUPFAM" id="SSF48173">
    <property type="entry name" value="Cryptochrome/photolyase FAD-binding domain"/>
    <property type="match status" value="1"/>
</dbReference>
<dbReference type="PROSITE" id="PS51645">
    <property type="entry name" value="PHR_CRY_ALPHA_BETA"/>
    <property type="match status" value="1"/>
</dbReference>
<dbReference type="GO" id="GO:0003904">
    <property type="term" value="F:deoxyribodipyrimidine photo-lyase activity"/>
    <property type="evidence" value="ECO:0007669"/>
    <property type="project" value="TreeGrafter"/>
</dbReference>
<dbReference type="GO" id="GO:0006950">
    <property type="term" value="P:response to stress"/>
    <property type="evidence" value="ECO:0007669"/>
    <property type="project" value="UniProtKB-ARBA"/>
</dbReference>
<feature type="binding site" evidence="4">
    <location>
        <position position="278"/>
    </location>
    <ligand>
        <name>FAD</name>
        <dbReference type="ChEBI" id="CHEBI:57692"/>
    </ligand>
</feature>
<evidence type="ECO:0000256" key="4">
    <source>
        <dbReference type="PIRSR" id="PIRSR602081-1"/>
    </source>
</evidence>
<dbReference type="PANTHER" id="PTHR11455">
    <property type="entry name" value="CRYPTOCHROME"/>
    <property type="match status" value="1"/>
</dbReference>
<dbReference type="InterPro" id="IPR014729">
    <property type="entry name" value="Rossmann-like_a/b/a_fold"/>
</dbReference>
<comment type="caution">
    <text evidence="7">The sequence shown here is derived from an EMBL/GenBank/DDBJ whole genome shotgun (WGS) entry which is preliminary data.</text>
</comment>
<evidence type="ECO:0000313" key="8">
    <source>
        <dbReference type="Proteomes" id="UP000572007"/>
    </source>
</evidence>
<dbReference type="GO" id="GO:0003677">
    <property type="term" value="F:DNA binding"/>
    <property type="evidence" value="ECO:0007669"/>
    <property type="project" value="TreeGrafter"/>
</dbReference>
<keyword evidence="3 5" id="KW-0157">Chromophore</keyword>
<comment type="similarity">
    <text evidence="5">Belongs to the DNA photolyase family.</text>
</comment>
<feature type="binding site" evidence="4">
    <location>
        <begin position="376"/>
        <end position="378"/>
    </location>
    <ligand>
        <name>FAD</name>
        <dbReference type="ChEBI" id="CHEBI:57692"/>
    </ligand>
</feature>
<sequence>MTVSIALFTRDLRLADNPVLDAARRSADTVVPLFVVDDEIVPDRCPPNRAAFLASALTELDAGLRDIGGRLVVRRGHVATEVARVVAETGAQSVHVAQDVSAFATRRENALRAALSTDAPPPRATRVVTTARRPDCTVHPHSAVITAVDPSALAPATGRDYYAVFTPYFRRWVDTHRRRPLDSLRALAVPDIPSAAIPSVAELSPGQPSPNCPTGGEITGRALLSKWLTGPIDDYADRNDDLAADATSHLSPYLHFGCLSPVEVVHRTDLSTDGGHAFARQLAWRDFHHQLLAARPDTASTSLRPGPFPVRRDPQAVAAWKEGRTGYPIIDAAMRQLVTDGWMPGRARLITASFFTKTLRLDWRIGAAHFLHWLVDADLANNQLNWQWAAGTGTDTRPNRVLNPLRQADRHDPDGTYVRRHLPELAHLPGGAIHRPWRADLAGSDYPAPLVDVAGM</sequence>
<feature type="binding site" evidence="4">
    <location>
        <begin position="247"/>
        <end position="251"/>
    </location>
    <ligand>
        <name>FAD</name>
        <dbReference type="ChEBI" id="CHEBI:57692"/>
    </ligand>
</feature>
<dbReference type="InterPro" id="IPR036155">
    <property type="entry name" value="Crypto/Photolyase_N_sf"/>
</dbReference>
<dbReference type="Gene3D" id="1.10.579.10">
    <property type="entry name" value="DNA Cyclobutane Dipyrimidine Photolyase, subunit A, domain 3"/>
    <property type="match status" value="1"/>
</dbReference>
<comment type="cofactor">
    <cofactor evidence="4">
        <name>FAD</name>
        <dbReference type="ChEBI" id="CHEBI:57692"/>
    </cofactor>
    <text evidence="4">Binds 1 FAD per subunit.</text>
</comment>
<dbReference type="InterPro" id="IPR005101">
    <property type="entry name" value="Cryptochr/Photolyase_FAD-bd"/>
</dbReference>
<evidence type="ECO:0000259" key="6">
    <source>
        <dbReference type="PROSITE" id="PS51645"/>
    </source>
</evidence>
<dbReference type="AlphaFoldDB" id="A0A846WC97"/>
<proteinExistence type="inferred from homology"/>
<keyword evidence="8" id="KW-1185">Reference proteome</keyword>
<feature type="domain" description="Photolyase/cryptochrome alpha/beta" evidence="6">
    <location>
        <begin position="2"/>
        <end position="130"/>
    </location>
</feature>
<dbReference type="Proteomes" id="UP000572007">
    <property type="component" value="Unassembled WGS sequence"/>
</dbReference>
<keyword evidence="7" id="KW-0456">Lyase</keyword>
<dbReference type="PANTHER" id="PTHR11455:SF9">
    <property type="entry name" value="CRYPTOCHROME CIRCADIAN CLOCK 5 ISOFORM X1"/>
    <property type="match status" value="1"/>
</dbReference>
<dbReference type="EMBL" id="JAAXOM010000008">
    <property type="protein sequence ID" value="NKX90921.1"/>
    <property type="molecule type" value="Genomic_DNA"/>
</dbReference>
<keyword evidence="2 4" id="KW-0274">FAD</keyword>
<evidence type="ECO:0000256" key="2">
    <source>
        <dbReference type="ARBA" id="ARBA00022827"/>
    </source>
</evidence>
<dbReference type="InterPro" id="IPR002081">
    <property type="entry name" value="Cryptochrome/DNA_photolyase_1"/>
</dbReference>
<accession>A0A846WC97</accession>
<dbReference type="Pfam" id="PF00875">
    <property type="entry name" value="DNA_photolyase"/>
    <property type="match status" value="1"/>
</dbReference>
<dbReference type="InterPro" id="IPR006050">
    <property type="entry name" value="DNA_photolyase_N"/>
</dbReference>
<feature type="binding site" evidence="4">
    <location>
        <position position="235"/>
    </location>
    <ligand>
        <name>FAD</name>
        <dbReference type="ChEBI" id="CHEBI:57692"/>
    </ligand>
</feature>
<dbReference type="RefSeq" id="WP_067643074.1">
    <property type="nucleotide sequence ID" value="NZ_JAAXOM010000008.1"/>
</dbReference>
<organism evidence="7 8">
    <name type="scientific">Nocardia coubleae</name>
    <dbReference type="NCBI Taxonomy" id="356147"/>
    <lineage>
        <taxon>Bacteria</taxon>
        <taxon>Bacillati</taxon>
        <taxon>Actinomycetota</taxon>
        <taxon>Actinomycetes</taxon>
        <taxon>Mycobacteriales</taxon>
        <taxon>Nocardiaceae</taxon>
        <taxon>Nocardia</taxon>
    </lineage>
</organism>